<accession>A0ABV6S4T9</accession>
<keyword evidence="3" id="KW-1185">Reference proteome</keyword>
<name>A0ABV6S4T9_9SPHN</name>
<sequence>MSVTEAIVKRCLRILFRKAIPGATERAPKEPFTMTQTQQSREERLAAKLRENLRRRKVQARAFGAATQDEQAAMAESDSPDGEADTTAAEKVAAAGGEIESGALSKSPPES</sequence>
<protein>
    <submittedName>
        <fullName evidence="2">Uncharacterized protein</fullName>
    </submittedName>
</protein>
<evidence type="ECO:0000256" key="1">
    <source>
        <dbReference type="SAM" id="MobiDB-lite"/>
    </source>
</evidence>
<dbReference type="RefSeq" id="WP_267219695.1">
    <property type="nucleotide sequence ID" value="NZ_JAPCWC010000004.1"/>
</dbReference>
<dbReference type="Proteomes" id="UP001589858">
    <property type="component" value="Unassembled WGS sequence"/>
</dbReference>
<organism evidence="2 3">
    <name type="scientific">Novosphingobium clariflavum</name>
    <dbReference type="NCBI Taxonomy" id="2029884"/>
    <lineage>
        <taxon>Bacteria</taxon>
        <taxon>Pseudomonadati</taxon>
        <taxon>Pseudomonadota</taxon>
        <taxon>Alphaproteobacteria</taxon>
        <taxon>Sphingomonadales</taxon>
        <taxon>Sphingomonadaceae</taxon>
        <taxon>Novosphingobium</taxon>
    </lineage>
</organism>
<evidence type="ECO:0000313" key="3">
    <source>
        <dbReference type="Proteomes" id="UP001589858"/>
    </source>
</evidence>
<feature type="region of interest" description="Disordered" evidence="1">
    <location>
        <begin position="61"/>
        <end position="111"/>
    </location>
</feature>
<dbReference type="EMBL" id="JBHLTM010000027">
    <property type="protein sequence ID" value="MFC0684246.1"/>
    <property type="molecule type" value="Genomic_DNA"/>
</dbReference>
<comment type="caution">
    <text evidence="2">The sequence shown here is derived from an EMBL/GenBank/DDBJ whole genome shotgun (WGS) entry which is preliminary data.</text>
</comment>
<gene>
    <name evidence="2" type="ORF">ACFFF8_06540</name>
</gene>
<reference evidence="2 3" key="1">
    <citation type="submission" date="2024-09" db="EMBL/GenBank/DDBJ databases">
        <authorList>
            <person name="Sun Q."/>
            <person name="Mori K."/>
        </authorList>
    </citation>
    <scope>NUCLEOTIDE SEQUENCE [LARGE SCALE GENOMIC DNA]</scope>
    <source>
        <strain evidence="2 3">CICC 11035S</strain>
    </source>
</reference>
<evidence type="ECO:0000313" key="2">
    <source>
        <dbReference type="EMBL" id="MFC0684246.1"/>
    </source>
</evidence>
<proteinExistence type="predicted"/>
<feature type="compositionally biased region" description="Low complexity" evidence="1">
    <location>
        <begin position="85"/>
        <end position="100"/>
    </location>
</feature>